<evidence type="ECO:0008006" key="6">
    <source>
        <dbReference type="Google" id="ProtNLM"/>
    </source>
</evidence>
<protein>
    <recommendedName>
        <fullName evidence="6">Prefoldin subunit 4</fullName>
    </recommendedName>
</protein>
<name>A0A5B0NF57_PUCGR</name>
<dbReference type="OrthoDB" id="10250441at2759"/>
<evidence type="ECO:0000313" key="5">
    <source>
        <dbReference type="Proteomes" id="UP000324748"/>
    </source>
</evidence>
<evidence type="ECO:0000256" key="1">
    <source>
        <dbReference type="ARBA" id="ARBA00023186"/>
    </source>
</evidence>
<accession>A0A5B0NF57</accession>
<dbReference type="GO" id="GO:0051082">
    <property type="term" value="F:unfolded protein binding"/>
    <property type="evidence" value="ECO:0007669"/>
    <property type="project" value="TreeGrafter"/>
</dbReference>
<dbReference type="InterPro" id="IPR016661">
    <property type="entry name" value="PFDN4"/>
</dbReference>
<dbReference type="AlphaFoldDB" id="A0A5B0NF57"/>
<evidence type="ECO:0000256" key="2">
    <source>
        <dbReference type="SAM" id="Coils"/>
    </source>
</evidence>
<gene>
    <name evidence="4" type="ORF">PGT21_025014</name>
</gene>
<reference evidence="4 5" key="1">
    <citation type="submission" date="2019-05" db="EMBL/GenBank/DDBJ databases">
        <title>Emergence of the Ug99 lineage of the wheat stem rust pathogen through somatic hybridization.</title>
        <authorList>
            <person name="Li F."/>
            <person name="Upadhyaya N.M."/>
            <person name="Sperschneider J."/>
            <person name="Matny O."/>
            <person name="Nguyen-Phuc H."/>
            <person name="Mago R."/>
            <person name="Raley C."/>
            <person name="Miller M.E."/>
            <person name="Silverstein K.A.T."/>
            <person name="Henningsen E."/>
            <person name="Hirsch C.D."/>
            <person name="Visser B."/>
            <person name="Pretorius Z.A."/>
            <person name="Steffenson B.J."/>
            <person name="Schwessinger B."/>
            <person name="Dodds P.N."/>
            <person name="Figueroa M."/>
        </authorList>
    </citation>
    <scope>NUCLEOTIDE SEQUENCE [LARGE SCALE GENOMIC DNA]</scope>
    <source>
        <strain evidence="4">21-0</strain>
    </source>
</reference>
<evidence type="ECO:0000313" key="4">
    <source>
        <dbReference type="EMBL" id="KAA1087194.1"/>
    </source>
</evidence>
<evidence type="ECO:0000256" key="3">
    <source>
        <dbReference type="SAM" id="MobiDB-lite"/>
    </source>
</evidence>
<dbReference type="GO" id="GO:0005737">
    <property type="term" value="C:cytoplasm"/>
    <property type="evidence" value="ECO:0007669"/>
    <property type="project" value="TreeGrafter"/>
</dbReference>
<dbReference type="GO" id="GO:0006457">
    <property type="term" value="P:protein folding"/>
    <property type="evidence" value="ECO:0007669"/>
    <property type="project" value="InterPro"/>
</dbReference>
<keyword evidence="5" id="KW-1185">Reference proteome</keyword>
<organism evidence="4 5">
    <name type="scientific">Puccinia graminis f. sp. tritici</name>
    <dbReference type="NCBI Taxonomy" id="56615"/>
    <lineage>
        <taxon>Eukaryota</taxon>
        <taxon>Fungi</taxon>
        <taxon>Dikarya</taxon>
        <taxon>Basidiomycota</taxon>
        <taxon>Pucciniomycotina</taxon>
        <taxon>Pucciniomycetes</taxon>
        <taxon>Pucciniales</taxon>
        <taxon>Pucciniaceae</taxon>
        <taxon>Puccinia</taxon>
    </lineage>
</organism>
<proteinExistence type="predicted"/>
<dbReference type="EMBL" id="VSWC01000105">
    <property type="protein sequence ID" value="KAA1087194.1"/>
    <property type="molecule type" value="Genomic_DNA"/>
</dbReference>
<comment type="caution">
    <text evidence="4">The sequence shown here is derived from an EMBL/GenBank/DDBJ whole genome shotgun (WGS) entry which is preliminary data.</text>
</comment>
<dbReference type="PANTHER" id="PTHR21100">
    <property type="entry name" value="PREFOLDIN SUBUNIT 4"/>
    <property type="match status" value="1"/>
</dbReference>
<dbReference type="Proteomes" id="UP000324748">
    <property type="component" value="Unassembled WGS sequence"/>
</dbReference>
<sequence length="251" mass="28644">MCEMCSGGSRYRGPDRVPSWSGTESEDGFRSPLGSLPSNWRQEGQADTKDTDKNLISPKPTRNRHRMEMLEPIRATSGKDSSSKINRNDEHEPAGMEEIEVNFKDQKMINQFSNLNLKKIKLKKLIKSKSVELDDLIELENELLLSSFDDIDQSNNNENLDDEAGLKTTEDNDLILYKLDSSYIHIKRSTFQETKLPESLDRSREMISKLNSDLTDLNTQMSELKKTLYSKFGNTINLEGGDEDEDEEVVV</sequence>
<keyword evidence="1" id="KW-0143">Chaperone</keyword>
<dbReference type="GO" id="GO:0016272">
    <property type="term" value="C:prefoldin complex"/>
    <property type="evidence" value="ECO:0007669"/>
    <property type="project" value="InterPro"/>
</dbReference>
<feature type="region of interest" description="Disordered" evidence="3">
    <location>
        <begin position="1"/>
        <end position="91"/>
    </location>
</feature>
<feature type="compositionally biased region" description="Basic and acidic residues" evidence="3">
    <location>
        <begin position="44"/>
        <end position="53"/>
    </location>
</feature>
<dbReference type="PANTHER" id="PTHR21100:SF9">
    <property type="entry name" value="PREFOLDIN SUBUNIT 4"/>
    <property type="match status" value="1"/>
</dbReference>
<keyword evidence="2" id="KW-0175">Coiled coil</keyword>
<feature type="coiled-coil region" evidence="2">
    <location>
        <begin position="200"/>
        <end position="227"/>
    </location>
</feature>